<keyword evidence="3" id="KW-1185">Reference proteome</keyword>
<evidence type="ECO:0000313" key="3">
    <source>
        <dbReference type="Proteomes" id="UP001202328"/>
    </source>
</evidence>
<name>A0AAD4S666_9MAGN</name>
<comment type="caution">
    <text evidence="2">The sequence shown here is derived from an EMBL/GenBank/DDBJ whole genome shotgun (WGS) entry which is preliminary data.</text>
</comment>
<dbReference type="Proteomes" id="UP001202328">
    <property type="component" value="Unassembled WGS sequence"/>
</dbReference>
<dbReference type="EMBL" id="JAJJMB010014227">
    <property type="protein sequence ID" value="KAI3861948.1"/>
    <property type="molecule type" value="Genomic_DNA"/>
</dbReference>
<feature type="non-terminal residue" evidence="2">
    <location>
        <position position="1"/>
    </location>
</feature>
<proteinExistence type="predicted"/>
<gene>
    <name evidence="2" type="ORF">MKW98_018231</name>
</gene>
<evidence type="ECO:0000313" key="2">
    <source>
        <dbReference type="EMBL" id="KAI3861948.1"/>
    </source>
</evidence>
<sequence length="53" mass="5976">CFCCCFSGALLDLIEAILTIKYPGVIRCTTMSCFSFFSRRASRLPRHPAEVDE</sequence>
<feature type="signal peptide" evidence="1">
    <location>
        <begin position="1"/>
        <end position="16"/>
    </location>
</feature>
<organism evidence="2 3">
    <name type="scientific">Papaver atlanticum</name>
    <dbReference type="NCBI Taxonomy" id="357466"/>
    <lineage>
        <taxon>Eukaryota</taxon>
        <taxon>Viridiplantae</taxon>
        <taxon>Streptophyta</taxon>
        <taxon>Embryophyta</taxon>
        <taxon>Tracheophyta</taxon>
        <taxon>Spermatophyta</taxon>
        <taxon>Magnoliopsida</taxon>
        <taxon>Ranunculales</taxon>
        <taxon>Papaveraceae</taxon>
        <taxon>Papaveroideae</taxon>
        <taxon>Papaver</taxon>
    </lineage>
</organism>
<dbReference type="AlphaFoldDB" id="A0AAD4S666"/>
<protein>
    <submittedName>
        <fullName evidence="2">Uncharacterized protein</fullName>
    </submittedName>
</protein>
<reference evidence="2" key="1">
    <citation type="submission" date="2022-04" db="EMBL/GenBank/DDBJ databases">
        <title>A functionally conserved STORR gene fusion in Papaver species that diverged 16.8 million years ago.</title>
        <authorList>
            <person name="Catania T."/>
        </authorList>
    </citation>
    <scope>NUCLEOTIDE SEQUENCE</scope>
    <source>
        <strain evidence="2">S-188037</strain>
    </source>
</reference>
<feature type="non-terminal residue" evidence="2">
    <location>
        <position position="53"/>
    </location>
</feature>
<accession>A0AAD4S666</accession>
<feature type="chain" id="PRO_5042119784" evidence="1">
    <location>
        <begin position="17"/>
        <end position="53"/>
    </location>
</feature>
<evidence type="ECO:0000256" key="1">
    <source>
        <dbReference type="SAM" id="SignalP"/>
    </source>
</evidence>
<keyword evidence="1" id="KW-0732">Signal</keyword>